<reference evidence="2" key="1">
    <citation type="submission" date="2019-08" db="EMBL/GenBank/DDBJ databases">
        <authorList>
            <person name="Kucharzyk K."/>
            <person name="Murdoch R.W."/>
            <person name="Higgins S."/>
            <person name="Loffler F."/>
        </authorList>
    </citation>
    <scope>NUCLEOTIDE SEQUENCE</scope>
</reference>
<evidence type="ECO:0000313" key="2">
    <source>
        <dbReference type="EMBL" id="MPM26673.1"/>
    </source>
</evidence>
<dbReference type="EMBL" id="VSSQ01004796">
    <property type="protein sequence ID" value="MPM26673.1"/>
    <property type="molecule type" value="Genomic_DNA"/>
</dbReference>
<dbReference type="AlphaFoldDB" id="A0A644YJK0"/>
<keyword evidence="1" id="KW-0812">Transmembrane</keyword>
<feature type="transmembrane region" description="Helical" evidence="1">
    <location>
        <begin position="39"/>
        <end position="59"/>
    </location>
</feature>
<sequence>MNKNVTAAASQYSPMNIAPTTATVTSASMPSTLYLRDTTAFLAVWYPAVIAAAIINASLA</sequence>
<proteinExistence type="predicted"/>
<protein>
    <submittedName>
        <fullName evidence="2">Uncharacterized protein</fullName>
    </submittedName>
</protein>
<keyword evidence="1" id="KW-0472">Membrane</keyword>
<organism evidence="2">
    <name type="scientific">bioreactor metagenome</name>
    <dbReference type="NCBI Taxonomy" id="1076179"/>
    <lineage>
        <taxon>unclassified sequences</taxon>
        <taxon>metagenomes</taxon>
        <taxon>ecological metagenomes</taxon>
    </lineage>
</organism>
<comment type="caution">
    <text evidence="2">The sequence shown here is derived from an EMBL/GenBank/DDBJ whole genome shotgun (WGS) entry which is preliminary data.</text>
</comment>
<accession>A0A644YJK0</accession>
<gene>
    <name evidence="2" type="ORF">SDC9_73177</name>
</gene>
<evidence type="ECO:0000256" key="1">
    <source>
        <dbReference type="SAM" id="Phobius"/>
    </source>
</evidence>
<keyword evidence="1" id="KW-1133">Transmembrane helix</keyword>
<name>A0A644YJK0_9ZZZZ</name>